<dbReference type="PANTHER" id="PTHR35871:SF1">
    <property type="entry name" value="CXC1-LIKE CYSTEINE CLUSTER ASSOCIATED WITH KDZ TRANSPOSASES DOMAIN-CONTAINING PROTEIN"/>
    <property type="match status" value="1"/>
</dbReference>
<dbReference type="OrthoDB" id="10044727at2759"/>
<evidence type="ECO:0000313" key="1">
    <source>
        <dbReference type="EMBL" id="THU99299.1"/>
    </source>
</evidence>
<proteinExistence type="predicted"/>
<accession>A0A4S8MA64</accession>
<dbReference type="AlphaFoldDB" id="A0A4S8MA64"/>
<dbReference type="EMBL" id="ML179122">
    <property type="protein sequence ID" value="THU99299.1"/>
    <property type="molecule type" value="Genomic_DNA"/>
</dbReference>
<keyword evidence="2" id="KW-1185">Reference proteome</keyword>
<organism evidence="1 2">
    <name type="scientific">Dendrothele bispora (strain CBS 962.96)</name>
    <dbReference type="NCBI Taxonomy" id="1314807"/>
    <lineage>
        <taxon>Eukaryota</taxon>
        <taxon>Fungi</taxon>
        <taxon>Dikarya</taxon>
        <taxon>Basidiomycota</taxon>
        <taxon>Agaricomycotina</taxon>
        <taxon>Agaricomycetes</taxon>
        <taxon>Agaricomycetidae</taxon>
        <taxon>Agaricales</taxon>
        <taxon>Agaricales incertae sedis</taxon>
        <taxon>Dendrothele</taxon>
    </lineage>
</organism>
<sequence length="526" mass="60671">MANMVKDTILYPGKERQAPTVSLAEAAVKDLLNLLRGESRGLSGGYKNPGINIFVKHRLEGMHPRSHTYGHWSISLNRGIYCAKILRKLARQYIIDHTVLPINPFGEWKESMLADEDLCNDINLYLQEIGNDITAEKLVSYLARDDVREKHGISQSITGQYSDGHERKDVVDYRDKVFLPRWEQIKDRIRTWTSENLPEYGPLCGKRIIVWYHDETIFYAHDRCRKNWFHKDASAKPYAKGDGHSFMIADYVSADFGWLRSLDGRSARRAMFPEDIQEQANAAIDLVHELYPDYEHIFIYDNATTHLKRPDGSLSARKMPKGPSSKFFIEVSKRDANGKLVYNPDGSIAKEEREMEPGVLPDGCLQSLYYPENHKTHPNQFKGMATILQERGYNVDKLKAQCNKKFNCAPPALNCCCRLESILEKTCKERGVQVIFLPKFHCELNPIEQCWGYGKRLYHLERNALECLDKVPLESIRRFFNRSHKFMDAYSKGLDGRQAAWAARKYRGHRVLPASLMADMEKENMK</sequence>
<gene>
    <name evidence="1" type="ORF">K435DRAFT_818623</name>
</gene>
<dbReference type="GO" id="GO:0003676">
    <property type="term" value="F:nucleic acid binding"/>
    <property type="evidence" value="ECO:0007669"/>
    <property type="project" value="InterPro"/>
</dbReference>
<name>A0A4S8MA64_DENBC</name>
<reference evidence="1 2" key="1">
    <citation type="journal article" date="2019" name="Nat. Ecol. Evol.">
        <title>Megaphylogeny resolves global patterns of mushroom evolution.</title>
        <authorList>
            <person name="Varga T."/>
            <person name="Krizsan K."/>
            <person name="Foldi C."/>
            <person name="Dima B."/>
            <person name="Sanchez-Garcia M."/>
            <person name="Sanchez-Ramirez S."/>
            <person name="Szollosi G.J."/>
            <person name="Szarkandi J.G."/>
            <person name="Papp V."/>
            <person name="Albert L."/>
            <person name="Andreopoulos W."/>
            <person name="Angelini C."/>
            <person name="Antonin V."/>
            <person name="Barry K.W."/>
            <person name="Bougher N.L."/>
            <person name="Buchanan P."/>
            <person name="Buyck B."/>
            <person name="Bense V."/>
            <person name="Catcheside P."/>
            <person name="Chovatia M."/>
            <person name="Cooper J."/>
            <person name="Damon W."/>
            <person name="Desjardin D."/>
            <person name="Finy P."/>
            <person name="Geml J."/>
            <person name="Haridas S."/>
            <person name="Hughes K."/>
            <person name="Justo A."/>
            <person name="Karasinski D."/>
            <person name="Kautmanova I."/>
            <person name="Kiss B."/>
            <person name="Kocsube S."/>
            <person name="Kotiranta H."/>
            <person name="LaButti K.M."/>
            <person name="Lechner B.E."/>
            <person name="Liimatainen K."/>
            <person name="Lipzen A."/>
            <person name="Lukacs Z."/>
            <person name="Mihaltcheva S."/>
            <person name="Morgado L.N."/>
            <person name="Niskanen T."/>
            <person name="Noordeloos M.E."/>
            <person name="Ohm R.A."/>
            <person name="Ortiz-Santana B."/>
            <person name="Ovrebo C."/>
            <person name="Racz N."/>
            <person name="Riley R."/>
            <person name="Savchenko A."/>
            <person name="Shiryaev A."/>
            <person name="Soop K."/>
            <person name="Spirin V."/>
            <person name="Szebenyi C."/>
            <person name="Tomsovsky M."/>
            <person name="Tulloss R.E."/>
            <person name="Uehling J."/>
            <person name="Grigoriev I.V."/>
            <person name="Vagvolgyi C."/>
            <person name="Papp T."/>
            <person name="Martin F.M."/>
            <person name="Miettinen O."/>
            <person name="Hibbett D.S."/>
            <person name="Nagy L.G."/>
        </authorList>
    </citation>
    <scope>NUCLEOTIDE SEQUENCE [LARGE SCALE GENOMIC DNA]</scope>
    <source>
        <strain evidence="1 2">CBS 962.96</strain>
    </source>
</reference>
<dbReference type="Gene3D" id="3.30.420.10">
    <property type="entry name" value="Ribonuclease H-like superfamily/Ribonuclease H"/>
    <property type="match status" value="1"/>
</dbReference>
<dbReference type="Proteomes" id="UP000297245">
    <property type="component" value="Unassembled WGS sequence"/>
</dbReference>
<protein>
    <submittedName>
        <fullName evidence="1">Uncharacterized protein</fullName>
    </submittedName>
</protein>
<dbReference type="PANTHER" id="PTHR35871">
    <property type="entry name" value="EXPRESSED PROTEIN"/>
    <property type="match status" value="1"/>
</dbReference>
<dbReference type="InterPro" id="IPR036397">
    <property type="entry name" value="RNaseH_sf"/>
</dbReference>
<evidence type="ECO:0000313" key="2">
    <source>
        <dbReference type="Proteomes" id="UP000297245"/>
    </source>
</evidence>